<gene>
    <name evidence="1" type="ORF">NCAV_1019</name>
</gene>
<dbReference type="EMBL" id="LT981265">
    <property type="protein sequence ID" value="SPC34196.1"/>
    <property type="molecule type" value="Genomic_DNA"/>
</dbReference>
<protein>
    <submittedName>
        <fullName evidence="1">Uncharacterized protein</fullName>
    </submittedName>
</protein>
<dbReference type="KEGG" id="ncv:NCAV_1019"/>
<proteinExistence type="predicted"/>
<organism evidence="1 2">
    <name type="scientific">Candidatus Nitrosocaldus cavascurensis</name>
    <dbReference type="NCBI Taxonomy" id="2058097"/>
    <lineage>
        <taxon>Archaea</taxon>
        <taxon>Nitrososphaerota</taxon>
        <taxon>Nitrososphaeria</taxon>
        <taxon>Candidatus Nitrosocaldales</taxon>
        <taxon>Candidatus Nitrosocaldaceae</taxon>
        <taxon>Candidatus Nitrosocaldus</taxon>
    </lineage>
</organism>
<evidence type="ECO:0000313" key="2">
    <source>
        <dbReference type="Proteomes" id="UP000236248"/>
    </source>
</evidence>
<sequence>MISEVVMLNPRSLVEYKIRNVAKRGNPVEVGLLSILISCGGYIERSGGSYPALKGFSSIHRELIVEECKNRLIEEGVIREEDNRLEINYYPTSDDDWNEVIDNIGSILFIEGSRIFREYLAKITSIPECMYALQELCKSGASKETINRISSVIGGTYWDEVRNALEGAGLFGIQLISGKQTYFLFKPLADCVLLKDSNLIRQLCWIYIAQNVHSPGNGMRESECKDHCQSYEVLWAVGYVEKWTWYKLDLVRTTNYGSEIAKTHIKKIIQERKNELESLIKRQPLIRFIWRETFTDQSVRPWFLEWLKIWSWYGGEPSCGKKGSHACLLRDQRIRNKRDEILKTLKDMGLAAKATDYATTRGGETRDIYYIIAPEAVEFINRYLGEDKRPLLPEDIEKKHILFHIFETHGRDETSYRRGLIRLVDLKWECETWGIELEYALKELDKFKGKTLRFDEAAAQYVILDRNEYLNEVRRSYFKPIVEYVLEHILGRWDSLD</sequence>
<name>A0A2K5ARC1_9ARCH</name>
<evidence type="ECO:0000313" key="1">
    <source>
        <dbReference type="EMBL" id="SPC34196.1"/>
    </source>
</evidence>
<accession>A0A2K5ARC1</accession>
<dbReference type="RefSeq" id="WP_103287090.1">
    <property type="nucleotide sequence ID" value="NZ_LT981265.1"/>
</dbReference>
<dbReference type="GeneID" id="41595057"/>
<dbReference type="AlphaFoldDB" id="A0A2K5ARC1"/>
<reference evidence="2" key="1">
    <citation type="submission" date="2018-01" db="EMBL/GenBank/DDBJ databases">
        <authorList>
            <person name="Kerou L M."/>
        </authorList>
    </citation>
    <scope>NUCLEOTIDE SEQUENCE [LARGE SCALE GENOMIC DNA]</scope>
    <source>
        <strain evidence="2">SCU2</strain>
    </source>
</reference>
<keyword evidence="2" id="KW-1185">Reference proteome</keyword>
<dbReference type="Proteomes" id="UP000236248">
    <property type="component" value="Chromosome NCAV"/>
</dbReference>